<dbReference type="FunFam" id="1.10.150.20:FF:000002">
    <property type="entry name" value="DNA polymerase I"/>
    <property type="match status" value="1"/>
</dbReference>
<evidence type="ECO:0000256" key="17">
    <source>
        <dbReference type="RuleBase" id="RU004460"/>
    </source>
</evidence>
<dbReference type="GO" id="GO:0006302">
    <property type="term" value="P:double-strand break repair"/>
    <property type="evidence" value="ECO:0007669"/>
    <property type="project" value="TreeGrafter"/>
</dbReference>
<dbReference type="Pfam" id="PF00476">
    <property type="entry name" value="DNA_pol_A"/>
    <property type="match status" value="1"/>
</dbReference>
<dbReference type="FunFam" id="1.10.150.20:FF:000003">
    <property type="entry name" value="DNA polymerase I"/>
    <property type="match status" value="1"/>
</dbReference>
<dbReference type="SMART" id="SM00482">
    <property type="entry name" value="POLAc"/>
    <property type="match status" value="1"/>
</dbReference>
<dbReference type="SMART" id="SM00279">
    <property type="entry name" value="HhH2"/>
    <property type="match status" value="1"/>
</dbReference>
<keyword evidence="22" id="KW-1185">Reference proteome</keyword>
<dbReference type="Gene3D" id="1.10.150.20">
    <property type="entry name" value="5' to 3' exonuclease, C-terminal subdomain"/>
    <property type="match status" value="2"/>
</dbReference>
<dbReference type="NCBIfam" id="NF004397">
    <property type="entry name" value="PRK05755.1"/>
    <property type="match status" value="1"/>
</dbReference>
<dbReference type="Pfam" id="PF02739">
    <property type="entry name" value="5_3_exonuc_N"/>
    <property type="match status" value="1"/>
</dbReference>
<dbReference type="Proteomes" id="UP000054717">
    <property type="component" value="Unassembled WGS sequence"/>
</dbReference>
<dbReference type="InterPro" id="IPR020046">
    <property type="entry name" value="5-3_exonucl_a-hlix_arch_N"/>
</dbReference>
<evidence type="ECO:0000256" key="5">
    <source>
        <dbReference type="ARBA" id="ARBA00022679"/>
    </source>
</evidence>
<keyword evidence="6 17" id="KW-0548">Nucleotidyltransferase</keyword>
<dbReference type="STRING" id="326475.AWB66_05044"/>
<dbReference type="InterPro" id="IPR002562">
    <property type="entry name" value="3'-5'_exonuclease_dom"/>
</dbReference>
<dbReference type="PRINTS" id="PR00868">
    <property type="entry name" value="DNAPOLI"/>
</dbReference>
<name>A0A158K1M8_9BURK</name>
<dbReference type="PROSITE" id="PS00447">
    <property type="entry name" value="DNA_POLYMERASE_A"/>
    <property type="match status" value="1"/>
</dbReference>
<comment type="similarity">
    <text evidence="1 17">Belongs to the DNA polymerase type-A family.</text>
</comment>
<dbReference type="InterPro" id="IPR002298">
    <property type="entry name" value="DNA_polymerase_A"/>
</dbReference>
<dbReference type="SUPFAM" id="SSF88723">
    <property type="entry name" value="PIN domain-like"/>
    <property type="match status" value="1"/>
</dbReference>
<feature type="domain" description="3'-5' exonuclease" evidence="18">
    <location>
        <begin position="315"/>
        <end position="501"/>
    </location>
</feature>
<dbReference type="PANTHER" id="PTHR10133:SF27">
    <property type="entry name" value="DNA POLYMERASE NU"/>
    <property type="match status" value="1"/>
</dbReference>
<dbReference type="FunFam" id="3.40.50.1010:FF:000001">
    <property type="entry name" value="DNA polymerase I"/>
    <property type="match status" value="1"/>
</dbReference>
<dbReference type="AlphaFoldDB" id="A0A158K1M8"/>
<dbReference type="Gene3D" id="3.30.70.370">
    <property type="match status" value="1"/>
</dbReference>
<evidence type="ECO:0000256" key="11">
    <source>
        <dbReference type="ARBA" id="ARBA00022839"/>
    </source>
</evidence>
<dbReference type="InterPro" id="IPR008918">
    <property type="entry name" value="HhH2"/>
</dbReference>
<comment type="function">
    <text evidence="17">In addition to polymerase activity, this DNA polymerase exhibits 3'-5' and 5'-3' exonuclease activity.</text>
</comment>
<feature type="domain" description="DNA-directed DNA polymerase family A palm" evidence="20">
    <location>
        <begin position="670"/>
        <end position="876"/>
    </location>
</feature>
<dbReference type="SMART" id="SM00475">
    <property type="entry name" value="53EXOc"/>
    <property type="match status" value="1"/>
</dbReference>
<dbReference type="GO" id="GO:0006261">
    <property type="term" value="P:DNA-templated DNA replication"/>
    <property type="evidence" value="ECO:0007669"/>
    <property type="project" value="UniProtKB-UniRule"/>
</dbReference>
<evidence type="ECO:0000256" key="13">
    <source>
        <dbReference type="ARBA" id="ARBA00023125"/>
    </source>
</evidence>
<keyword evidence="11 17" id="KW-0269">Exonuclease</keyword>
<evidence type="ECO:0000313" key="21">
    <source>
        <dbReference type="EMBL" id="SAL74643.1"/>
    </source>
</evidence>
<dbReference type="GO" id="GO:0003677">
    <property type="term" value="F:DNA binding"/>
    <property type="evidence" value="ECO:0007669"/>
    <property type="project" value="UniProtKB-UniRule"/>
</dbReference>
<comment type="subunit">
    <text evidence="2">Single-chain monomer with multiple functions.</text>
</comment>
<dbReference type="FunFam" id="3.30.420.10:FF:000026">
    <property type="entry name" value="DNA polymerase I"/>
    <property type="match status" value="1"/>
</dbReference>
<evidence type="ECO:0000256" key="6">
    <source>
        <dbReference type="ARBA" id="ARBA00022695"/>
    </source>
</evidence>
<evidence type="ECO:0000256" key="14">
    <source>
        <dbReference type="ARBA" id="ARBA00023204"/>
    </source>
</evidence>
<evidence type="ECO:0000256" key="9">
    <source>
        <dbReference type="ARBA" id="ARBA00022763"/>
    </source>
</evidence>
<evidence type="ECO:0000256" key="1">
    <source>
        <dbReference type="ARBA" id="ARBA00007705"/>
    </source>
</evidence>
<dbReference type="InterPro" id="IPR029060">
    <property type="entry name" value="PIN-like_dom_sf"/>
</dbReference>
<dbReference type="Gene3D" id="3.40.50.1010">
    <property type="entry name" value="5'-nuclease"/>
    <property type="match status" value="1"/>
</dbReference>
<feature type="domain" description="5'-3' exonuclease" evidence="19">
    <location>
        <begin position="9"/>
        <end position="264"/>
    </location>
</feature>
<dbReference type="CDD" id="cd08637">
    <property type="entry name" value="DNA_pol_A_pol_I_C"/>
    <property type="match status" value="1"/>
</dbReference>
<evidence type="ECO:0000259" key="18">
    <source>
        <dbReference type="SMART" id="SM00474"/>
    </source>
</evidence>
<dbReference type="InterPro" id="IPR001098">
    <property type="entry name" value="DNA-dir_DNA_pol_A_palm_dom"/>
</dbReference>
<dbReference type="Pfam" id="PF01612">
    <property type="entry name" value="DNA_pol_A_exo1"/>
    <property type="match status" value="1"/>
</dbReference>
<dbReference type="PANTHER" id="PTHR10133">
    <property type="entry name" value="DNA POLYMERASE I"/>
    <property type="match status" value="1"/>
</dbReference>
<dbReference type="SUPFAM" id="SSF47807">
    <property type="entry name" value="5' to 3' exonuclease, C-terminal subdomain"/>
    <property type="match status" value="1"/>
</dbReference>
<organism evidence="21 22">
    <name type="scientific">Caballeronia telluris</name>
    <dbReference type="NCBI Taxonomy" id="326475"/>
    <lineage>
        <taxon>Bacteria</taxon>
        <taxon>Pseudomonadati</taxon>
        <taxon>Pseudomonadota</taxon>
        <taxon>Betaproteobacteria</taxon>
        <taxon>Burkholderiales</taxon>
        <taxon>Burkholderiaceae</taxon>
        <taxon>Caballeronia</taxon>
    </lineage>
</organism>
<dbReference type="InterPro" id="IPR036397">
    <property type="entry name" value="RNaseH_sf"/>
</dbReference>
<comment type="caution">
    <text evidence="21">The sequence shown here is derived from an EMBL/GenBank/DDBJ whole genome shotgun (WGS) entry which is preliminary data.</text>
</comment>
<keyword evidence="14 17" id="KW-0234">DNA repair</keyword>
<protein>
    <recommendedName>
        <fullName evidence="4 16">DNA polymerase I</fullName>
        <ecNumber evidence="3 16">2.7.7.7</ecNumber>
    </recommendedName>
</protein>
<dbReference type="NCBIfam" id="TIGR00593">
    <property type="entry name" value="pola"/>
    <property type="match status" value="1"/>
</dbReference>
<keyword evidence="5 17" id="KW-0808">Transferase</keyword>
<dbReference type="InterPro" id="IPR018320">
    <property type="entry name" value="DNA_polymerase_1"/>
</dbReference>
<reference evidence="21" key="1">
    <citation type="submission" date="2016-01" db="EMBL/GenBank/DDBJ databases">
        <authorList>
            <person name="Peeters Charlotte."/>
        </authorList>
    </citation>
    <scope>NUCLEOTIDE SEQUENCE</scope>
    <source>
        <strain evidence="21">LMG 22936</strain>
    </source>
</reference>
<evidence type="ECO:0000256" key="7">
    <source>
        <dbReference type="ARBA" id="ARBA00022705"/>
    </source>
</evidence>
<evidence type="ECO:0000313" key="22">
    <source>
        <dbReference type="Proteomes" id="UP000054717"/>
    </source>
</evidence>
<evidence type="ECO:0000259" key="20">
    <source>
        <dbReference type="SMART" id="SM00482"/>
    </source>
</evidence>
<dbReference type="InterPro" id="IPR043502">
    <property type="entry name" value="DNA/RNA_pol_sf"/>
</dbReference>
<keyword evidence="7 17" id="KW-0235">DNA replication</keyword>
<dbReference type="CDD" id="cd09898">
    <property type="entry name" value="H3TH_53EXO"/>
    <property type="match status" value="1"/>
</dbReference>
<dbReference type="GO" id="GO:0008408">
    <property type="term" value="F:3'-5' exonuclease activity"/>
    <property type="evidence" value="ECO:0007669"/>
    <property type="project" value="UniProtKB-UniRule"/>
</dbReference>
<evidence type="ECO:0000256" key="15">
    <source>
        <dbReference type="ARBA" id="ARBA00049244"/>
    </source>
</evidence>
<sequence>MPEELSLEGKTLLLVDGSSYLYRAYHAMPDLRGPDGGPTGALYGMINMLRRLRREINAEYSACVFDAKGKTFRDDWYADYKANRPSMPDDLSRQIEPIHVTVRALGWPLVMIEGVEADDVIGTLAVAAEKRGMKVIVSTGDKDLAQLVTDHVTLINTMTNETLDRAGVLNKFGVPPERIVDYLSLIGDTVDNVPGVEKCGPKTALKWLAQYDTLDGIVAHANEIKGAVGDNLRHALDFLPMARKLVTVHTECDLSAQIESIDATLPSRPEAREELRDLFTRHGFKTWLREIEIADAVEGPTDTPPAETTEIVHHYETVQTWEQFDAWLAKIDAAELTSFDTETTSLDPMVAQIVGLSVSVEPGHAAYVPLAHRGPDAPDQLPRDEVLQKLKPWLEDASKKKVGQHLKYDEQVLANYGIELNGVEHDTLLQSYVLESHRPHDMDNLALRHLGVKTIKYEDVAGKGASQIGFDEVALDKAAQYAAEDADVTLRLHQALYPQVAEEEGLLRVYRDIELPTARVLRKMERNGVLIDREKLQKQSSEIATRLIELEGTAHELAGGEFNLGSPKQIGQIFFEKLQLPVVKKTPSGAPSTDEEVLQKLAEDYPLPKILLEHRGLSKLKSTYTDKLPRMVNATTGRVHTNYAQAVAVTGRLSSNEPNLQNIPVRTGEGRRIREAFIAPPGSRIVSADYSQIELRIMAHISGDASLMRAFAAGEDVHRATASEIFSVTPIEVSSDQRRIAKVINFGLIYGMSSFGLASNLGITRDAAKLYIDRYFARYPGVAAYMENTRTSAKQNGFVETVFGRRLWLPEINGGSGPRRQAAERAAINAPMQGTAADLIKLSMIAVQDWLEASNAKSKMIMQVHDELVLEVPEEELSDVRKRLPELMCGVATLKVPLVAEVGAGANWEEAH</sequence>
<evidence type="ECO:0000256" key="10">
    <source>
        <dbReference type="ARBA" id="ARBA00022801"/>
    </source>
</evidence>
<dbReference type="Pfam" id="PF01367">
    <property type="entry name" value="5_3_exonuc"/>
    <property type="match status" value="1"/>
</dbReference>
<evidence type="ECO:0000259" key="19">
    <source>
        <dbReference type="SMART" id="SM00475"/>
    </source>
</evidence>
<accession>A0A158K1M8</accession>
<dbReference type="InterPro" id="IPR002421">
    <property type="entry name" value="5-3_exonuclease"/>
</dbReference>
<dbReference type="FunFam" id="1.20.1060.10:FF:000001">
    <property type="entry name" value="DNA polymerase I"/>
    <property type="match status" value="1"/>
</dbReference>
<keyword evidence="13 17" id="KW-0238">DNA-binding</keyword>
<dbReference type="GO" id="GO:0008409">
    <property type="term" value="F:5'-3' exonuclease activity"/>
    <property type="evidence" value="ECO:0007669"/>
    <property type="project" value="UniProtKB-UniRule"/>
</dbReference>
<dbReference type="CDD" id="cd09859">
    <property type="entry name" value="PIN_53EXO"/>
    <property type="match status" value="1"/>
</dbReference>
<dbReference type="GO" id="GO:0003887">
    <property type="term" value="F:DNA-directed DNA polymerase activity"/>
    <property type="evidence" value="ECO:0007669"/>
    <property type="project" value="UniProtKB-UniRule"/>
</dbReference>
<dbReference type="Gene3D" id="1.20.1060.10">
    <property type="entry name" value="Taq DNA Polymerase, Chain T, domain 4"/>
    <property type="match status" value="1"/>
</dbReference>
<dbReference type="SMART" id="SM00474">
    <property type="entry name" value="35EXOc"/>
    <property type="match status" value="1"/>
</dbReference>
<dbReference type="RefSeq" id="WP_087632814.1">
    <property type="nucleotide sequence ID" value="NZ_FCNZ02000024.1"/>
</dbReference>
<dbReference type="CDD" id="cd06139">
    <property type="entry name" value="DNA_polA_I_Ecoli_like_exo"/>
    <property type="match status" value="1"/>
</dbReference>
<dbReference type="InterPro" id="IPR036279">
    <property type="entry name" value="5-3_exonuclease_C_sf"/>
</dbReference>
<keyword evidence="12 17" id="KW-0239">DNA-directed DNA polymerase</keyword>
<evidence type="ECO:0000256" key="3">
    <source>
        <dbReference type="ARBA" id="ARBA00012417"/>
    </source>
</evidence>
<dbReference type="SUPFAM" id="SSF56672">
    <property type="entry name" value="DNA/RNA polymerases"/>
    <property type="match status" value="1"/>
</dbReference>
<comment type="catalytic activity">
    <reaction evidence="15 17">
        <text>DNA(n) + a 2'-deoxyribonucleoside 5'-triphosphate = DNA(n+1) + diphosphate</text>
        <dbReference type="Rhea" id="RHEA:22508"/>
        <dbReference type="Rhea" id="RHEA-COMP:17339"/>
        <dbReference type="Rhea" id="RHEA-COMP:17340"/>
        <dbReference type="ChEBI" id="CHEBI:33019"/>
        <dbReference type="ChEBI" id="CHEBI:61560"/>
        <dbReference type="ChEBI" id="CHEBI:173112"/>
        <dbReference type="EC" id="2.7.7.7"/>
    </reaction>
</comment>
<dbReference type="Gene3D" id="3.30.420.10">
    <property type="entry name" value="Ribonuclease H-like superfamily/Ribonuclease H"/>
    <property type="match status" value="1"/>
</dbReference>
<evidence type="ECO:0000256" key="2">
    <source>
        <dbReference type="ARBA" id="ARBA00011541"/>
    </source>
</evidence>
<dbReference type="InterPro" id="IPR019760">
    <property type="entry name" value="DNA-dir_DNA_pol_A_CS"/>
</dbReference>
<dbReference type="EMBL" id="FCNZ02000024">
    <property type="protein sequence ID" value="SAL74643.1"/>
    <property type="molecule type" value="Genomic_DNA"/>
</dbReference>
<keyword evidence="10 17" id="KW-0378">Hydrolase</keyword>
<gene>
    <name evidence="17" type="primary">polA</name>
    <name evidence="21" type="ORF">AWB66_05044</name>
</gene>
<dbReference type="SUPFAM" id="SSF53098">
    <property type="entry name" value="Ribonuclease H-like"/>
    <property type="match status" value="1"/>
</dbReference>
<keyword evidence="9 17" id="KW-0227">DNA damage</keyword>
<evidence type="ECO:0000256" key="16">
    <source>
        <dbReference type="NCBIfam" id="TIGR00593"/>
    </source>
</evidence>
<evidence type="ECO:0000256" key="12">
    <source>
        <dbReference type="ARBA" id="ARBA00022932"/>
    </source>
</evidence>
<evidence type="ECO:0000256" key="4">
    <source>
        <dbReference type="ARBA" id="ARBA00020311"/>
    </source>
</evidence>
<dbReference type="InterPro" id="IPR020045">
    <property type="entry name" value="DNA_polI_H3TH"/>
</dbReference>
<dbReference type="InterPro" id="IPR012337">
    <property type="entry name" value="RNaseH-like_sf"/>
</dbReference>
<evidence type="ECO:0000256" key="8">
    <source>
        <dbReference type="ARBA" id="ARBA00022722"/>
    </source>
</evidence>
<proteinExistence type="inferred from homology"/>
<dbReference type="EC" id="2.7.7.7" evidence="3 16"/>
<keyword evidence="8" id="KW-0540">Nuclease</keyword>